<dbReference type="RefSeq" id="WP_004802891.1">
    <property type="nucleotide sequence ID" value="NZ_AUGJ01000002.1"/>
</dbReference>
<dbReference type="STRING" id="999415.HMPREF9943_01093"/>
<sequence length="198" mass="22964">MFKVSVKGIIKKNGKCLLRKNERSEYELLGGKLEYTDSSLNDRVVQEFKEESGMSIKVNKIKEPWFYIIGNKANLIIPIDCDILFMPHTLYDQDGGILEWINMEDVKTLDMPSGYKDSIIGHIPSLSFTHTVSNKTFQDHMFRIFVDVETRNGLISNELNDSLEMRVYLMNLGIKSVIFKTVDYFNHDIHIIYEEISL</sequence>
<gene>
    <name evidence="1" type="ORF">HMPREF9943_01093</name>
</gene>
<comment type="caution">
    <text evidence="1">The sequence shown here is derived from an EMBL/GenBank/DDBJ whole genome shotgun (WGS) entry which is preliminary data.</text>
</comment>
<dbReference type="EMBL" id="AGEJ01000018">
    <property type="protein sequence ID" value="EMD16539.1"/>
    <property type="molecule type" value="Genomic_DNA"/>
</dbReference>
<dbReference type="BioCyc" id="ECAT999415-HMP:GTTI-1119-MONOMER"/>
<accession>M2PLX0</accession>
<dbReference type="SUPFAM" id="SSF55811">
    <property type="entry name" value="Nudix"/>
    <property type="match status" value="1"/>
</dbReference>
<dbReference type="OrthoDB" id="9800186at2"/>
<evidence type="ECO:0000313" key="1">
    <source>
        <dbReference type="EMBL" id="EMD16539.1"/>
    </source>
</evidence>
<name>M2PLX0_9FIRM</name>
<proteinExistence type="predicted"/>
<keyword evidence="2" id="KW-1185">Reference proteome</keyword>
<dbReference type="InterPro" id="IPR015797">
    <property type="entry name" value="NUDIX_hydrolase-like_dom_sf"/>
</dbReference>
<reference evidence="1 2" key="1">
    <citation type="submission" date="2013-02" db="EMBL/GenBank/DDBJ databases">
        <title>The Genome Sequence of Lactobacillus catenaformis F0143.</title>
        <authorList>
            <consortium name="The Broad Institute Genome Sequencing Platform"/>
            <person name="Earl A."/>
            <person name="Ward D."/>
            <person name="Feldgarden M."/>
            <person name="Gevers D."/>
            <person name="Izard J."/>
            <person name="Blanton J.M."/>
            <person name="Mathney J."/>
            <person name="Dewhirst F.E."/>
            <person name="Young S.K."/>
            <person name="Zeng Q."/>
            <person name="Gargeya S."/>
            <person name="Fitzgerald M."/>
            <person name="Haas B."/>
            <person name="Abouelleil A."/>
            <person name="Alvarado L."/>
            <person name="Arachchi H.M."/>
            <person name="Berlin A."/>
            <person name="Chapman S.B."/>
            <person name="Gearin G."/>
            <person name="Goldberg J."/>
            <person name="Griggs A."/>
            <person name="Gujja S."/>
            <person name="Hansen M."/>
            <person name="Heiman D."/>
            <person name="Howarth C."/>
            <person name="Larimer J."/>
            <person name="Lui A."/>
            <person name="MacDonald P.J.P."/>
            <person name="McCowen C."/>
            <person name="Montmayeur A."/>
            <person name="Murphy C."/>
            <person name="Neiman D."/>
            <person name="Pearson M."/>
            <person name="Priest M."/>
            <person name="Roberts A."/>
            <person name="Saif S."/>
            <person name="Shea T."/>
            <person name="Sisk P."/>
            <person name="Stolte C."/>
            <person name="Sykes S."/>
            <person name="Wortman J."/>
            <person name="Nusbaum C."/>
            <person name="Birren B."/>
        </authorList>
    </citation>
    <scope>NUCLEOTIDE SEQUENCE [LARGE SCALE GENOMIC DNA]</scope>
    <source>
        <strain evidence="1 2">OT 569</strain>
    </source>
</reference>
<dbReference type="AlphaFoldDB" id="M2PLX0"/>
<evidence type="ECO:0008006" key="3">
    <source>
        <dbReference type="Google" id="ProtNLM"/>
    </source>
</evidence>
<dbReference type="Proteomes" id="UP000011758">
    <property type="component" value="Unassembled WGS sequence"/>
</dbReference>
<organism evidence="1 2">
    <name type="scientific">Eggerthia catenaformis OT 569 = DSM 20559</name>
    <dbReference type="NCBI Taxonomy" id="999415"/>
    <lineage>
        <taxon>Bacteria</taxon>
        <taxon>Bacillati</taxon>
        <taxon>Bacillota</taxon>
        <taxon>Erysipelotrichia</taxon>
        <taxon>Erysipelotrichales</taxon>
        <taxon>Coprobacillaceae</taxon>
        <taxon>Eggerthia</taxon>
    </lineage>
</organism>
<dbReference type="eggNOG" id="COG1051">
    <property type="taxonomic scope" value="Bacteria"/>
</dbReference>
<dbReference type="Gene3D" id="3.90.79.10">
    <property type="entry name" value="Nucleoside Triphosphate Pyrophosphohydrolase"/>
    <property type="match status" value="1"/>
</dbReference>
<evidence type="ECO:0000313" key="2">
    <source>
        <dbReference type="Proteomes" id="UP000011758"/>
    </source>
</evidence>
<protein>
    <recommendedName>
        <fullName evidence="3">Nudix hydrolase domain-containing protein</fullName>
    </recommendedName>
</protein>